<gene>
    <name evidence="1" type="ORF">D0Y65_010369</name>
</gene>
<keyword evidence="2" id="KW-1185">Reference proteome</keyword>
<dbReference type="AlphaFoldDB" id="A0A445L370"/>
<sequence>MHKQRTTKKKGKQVQVMDFSHTCSPNNRNCSVDVAEMEEVISRVKWKGTTDLKQNISLLSRNSREE</sequence>
<evidence type="ECO:0000313" key="2">
    <source>
        <dbReference type="Proteomes" id="UP000289340"/>
    </source>
</evidence>
<dbReference type="Proteomes" id="UP000289340">
    <property type="component" value="Chromosome 4"/>
</dbReference>
<organism evidence="1 2">
    <name type="scientific">Glycine soja</name>
    <name type="common">Wild soybean</name>
    <dbReference type="NCBI Taxonomy" id="3848"/>
    <lineage>
        <taxon>Eukaryota</taxon>
        <taxon>Viridiplantae</taxon>
        <taxon>Streptophyta</taxon>
        <taxon>Embryophyta</taxon>
        <taxon>Tracheophyta</taxon>
        <taxon>Spermatophyta</taxon>
        <taxon>Magnoliopsida</taxon>
        <taxon>eudicotyledons</taxon>
        <taxon>Gunneridae</taxon>
        <taxon>Pentapetalae</taxon>
        <taxon>rosids</taxon>
        <taxon>fabids</taxon>
        <taxon>Fabales</taxon>
        <taxon>Fabaceae</taxon>
        <taxon>Papilionoideae</taxon>
        <taxon>50 kb inversion clade</taxon>
        <taxon>NPAAA clade</taxon>
        <taxon>indigoferoid/millettioid clade</taxon>
        <taxon>Phaseoleae</taxon>
        <taxon>Glycine</taxon>
        <taxon>Glycine subgen. Soja</taxon>
    </lineage>
</organism>
<accession>A0A445L370</accession>
<reference evidence="1 2" key="1">
    <citation type="submission" date="2018-09" db="EMBL/GenBank/DDBJ databases">
        <title>A high-quality reference genome of wild soybean provides a powerful tool to mine soybean genomes.</title>
        <authorList>
            <person name="Xie M."/>
            <person name="Chung C.Y.L."/>
            <person name="Li M.-W."/>
            <person name="Wong F.-L."/>
            <person name="Chan T.-F."/>
            <person name="Lam H.-M."/>
        </authorList>
    </citation>
    <scope>NUCLEOTIDE SEQUENCE [LARGE SCALE GENOMIC DNA]</scope>
    <source>
        <strain evidence="2">cv. W05</strain>
        <tissue evidence="1">Hypocotyl of etiolated seedlings</tissue>
    </source>
</reference>
<proteinExistence type="predicted"/>
<evidence type="ECO:0000313" key="1">
    <source>
        <dbReference type="EMBL" id="RZC17576.1"/>
    </source>
</evidence>
<dbReference type="EMBL" id="QZWG01000004">
    <property type="protein sequence ID" value="RZC17576.1"/>
    <property type="molecule type" value="Genomic_DNA"/>
</dbReference>
<comment type="caution">
    <text evidence="1">The sequence shown here is derived from an EMBL/GenBank/DDBJ whole genome shotgun (WGS) entry which is preliminary data.</text>
</comment>
<name>A0A445L370_GLYSO</name>
<protein>
    <submittedName>
        <fullName evidence="1">Uncharacterized protein</fullName>
    </submittedName>
</protein>